<feature type="compositionally biased region" description="Low complexity" evidence="1">
    <location>
        <begin position="82"/>
        <end position="91"/>
    </location>
</feature>
<evidence type="ECO:0000313" key="3">
    <source>
        <dbReference type="Proteomes" id="UP000008225"/>
    </source>
</evidence>
<dbReference type="PRINTS" id="PR02045">
    <property type="entry name" value="F138DOMAIN"/>
</dbReference>
<evidence type="ECO:0000256" key="1">
    <source>
        <dbReference type="SAM" id="MobiDB-lite"/>
    </source>
</evidence>
<dbReference type="PANTHER" id="PTHR46254:SF3">
    <property type="entry name" value="SECRETED PROTEIN"/>
    <property type="match status" value="1"/>
</dbReference>
<evidence type="ECO:0000313" key="2">
    <source>
        <dbReference type="Ensembl" id="ENSCJAP00000092651.1"/>
    </source>
</evidence>
<dbReference type="AlphaFoldDB" id="A0A8I3XD96"/>
<organism evidence="2 3">
    <name type="scientific">Callithrix jacchus</name>
    <name type="common">White-tufted-ear marmoset</name>
    <name type="synonym">Simia Jacchus</name>
    <dbReference type="NCBI Taxonomy" id="9483"/>
    <lineage>
        <taxon>Eukaryota</taxon>
        <taxon>Metazoa</taxon>
        <taxon>Chordata</taxon>
        <taxon>Craniata</taxon>
        <taxon>Vertebrata</taxon>
        <taxon>Euteleostomi</taxon>
        <taxon>Mammalia</taxon>
        <taxon>Eutheria</taxon>
        <taxon>Euarchontoglires</taxon>
        <taxon>Primates</taxon>
        <taxon>Haplorrhini</taxon>
        <taxon>Platyrrhini</taxon>
        <taxon>Cebidae</taxon>
        <taxon>Callitrichinae</taxon>
        <taxon>Callithrix</taxon>
        <taxon>Callithrix</taxon>
    </lineage>
</organism>
<accession>A0A8I3XD96</accession>
<dbReference type="GeneTree" id="ENSGT00940000161627"/>
<dbReference type="PANTHER" id="PTHR46254">
    <property type="entry name" value="PROTEIN GVQW1-RELATED"/>
    <property type="match status" value="1"/>
</dbReference>
<feature type="region of interest" description="Disordered" evidence="1">
    <location>
        <begin position="1"/>
        <end position="148"/>
    </location>
</feature>
<dbReference type="Ensembl" id="ENSCJAT00000141916.1">
    <property type="protein sequence ID" value="ENSCJAP00000092651.1"/>
    <property type="gene ID" value="ENSCJAG00000082477.1"/>
</dbReference>
<dbReference type="Proteomes" id="UP000008225">
    <property type="component" value="Chromosome 18"/>
</dbReference>
<sequence>MAGAGATGGKTGKGGRVWGVCAQGQRHPRWAGPGKPGPSPGSGQDREPDSGSCASDIRGRTELERNLNYARRRPAGERRTQRALSSATAAGTRGGGGRGGRLPRPRPAPGPATPDLARGGRTGATKKEPRTRRTAQGAVKQGSTREIPGRPRLQEALLRTERDGVLVCHPGWSAVAQSRLTTTSASGFKQFSCLSLPSSWDYRHPPSCLANFCIFRETGFHHVGQAGLKLLTS</sequence>
<feature type="compositionally biased region" description="Gly residues" evidence="1">
    <location>
        <begin position="1"/>
        <end position="17"/>
    </location>
</feature>
<name>A0A8I3XD96_CALJA</name>
<proteinExistence type="predicted"/>
<keyword evidence="3" id="KW-1185">Reference proteome</keyword>
<reference evidence="2" key="2">
    <citation type="submission" date="2025-08" db="UniProtKB">
        <authorList>
            <consortium name="Ensembl"/>
        </authorList>
    </citation>
    <scope>IDENTIFICATION</scope>
</reference>
<reference evidence="2" key="3">
    <citation type="submission" date="2025-09" db="UniProtKB">
        <authorList>
            <consortium name="Ensembl"/>
        </authorList>
    </citation>
    <scope>IDENTIFICATION</scope>
</reference>
<protein>
    <submittedName>
        <fullName evidence="2">Uncharacterized protein</fullName>
    </submittedName>
</protein>
<reference evidence="2 3" key="1">
    <citation type="submission" date="2009-03" db="EMBL/GenBank/DDBJ databases">
        <authorList>
            <person name="Warren W."/>
            <person name="Ye L."/>
            <person name="Minx P."/>
            <person name="Worley K."/>
            <person name="Gibbs R."/>
            <person name="Wilson R.K."/>
        </authorList>
    </citation>
    <scope>NUCLEOTIDE SEQUENCE [LARGE SCALE GENOMIC DNA]</scope>
</reference>